<dbReference type="AlphaFoldDB" id="A0A1V6N016"/>
<dbReference type="Pfam" id="PF02663">
    <property type="entry name" value="FmdE"/>
    <property type="match status" value="1"/>
</dbReference>
<dbReference type="InterPro" id="IPR053194">
    <property type="entry name" value="tRNA_methyltr_O"/>
</dbReference>
<gene>
    <name evidence="2" type="ORF">MBBAR_30c00280</name>
</gene>
<dbReference type="PANTHER" id="PTHR39418:SF1">
    <property type="entry name" value="DEHYDROGENASE"/>
    <property type="match status" value="1"/>
</dbReference>
<protein>
    <submittedName>
        <fullName evidence="2">FwdE-like protein</fullName>
    </submittedName>
</protein>
<dbReference type="PANTHER" id="PTHR39418">
    <property type="entry name" value="DEHYDROGENASE-RELATED"/>
    <property type="match status" value="1"/>
</dbReference>
<dbReference type="OrthoDB" id="31120at2157"/>
<comment type="caution">
    <text evidence="2">The sequence shown here is derived from an EMBL/GenBank/DDBJ whole genome shotgun (WGS) entry which is preliminary data.</text>
</comment>
<accession>A0A1V6N016</accession>
<proteinExistence type="predicted"/>
<dbReference type="RefSeq" id="WP_080461119.1">
    <property type="nucleotide sequence ID" value="NZ_JXMW01000030.1"/>
</dbReference>
<dbReference type="Proteomes" id="UP000191661">
    <property type="component" value="Unassembled WGS sequence"/>
</dbReference>
<organism evidence="2 3">
    <name type="scientific">Methanobrevibacter arboriphilus JCM 13429 = DSM 1125</name>
    <dbReference type="NCBI Taxonomy" id="1300164"/>
    <lineage>
        <taxon>Archaea</taxon>
        <taxon>Methanobacteriati</taxon>
        <taxon>Methanobacteriota</taxon>
        <taxon>Methanomada group</taxon>
        <taxon>Methanobacteria</taxon>
        <taxon>Methanobacteriales</taxon>
        <taxon>Methanobacteriaceae</taxon>
        <taxon>Methanobrevibacter</taxon>
    </lineage>
</organism>
<evidence type="ECO:0000313" key="3">
    <source>
        <dbReference type="Proteomes" id="UP000191661"/>
    </source>
</evidence>
<reference evidence="2 3" key="1">
    <citation type="submission" date="2014-12" db="EMBL/GenBank/DDBJ databases">
        <title>Genome sequence of Methanobrevibacter arboriphilicus DH1, DSM1125.</title>
        <authorList>
            <person name="Poehlein A."/>
            <person name="Thauer R.K."/>
            <person name="Seedorf H."/>
            <person name="Daniel R."/>
        </authorList>
    </citation>
    <scope>NUCLEOTIDE SEQUENCE [LARGE SCALE GENOMIC DNA]</scope>
    <source>
        <strain evidence="2 3">DH1</strain>
    </source>
</reference>
<feature type="domain" description="Formylmethanofuran dehydrogenase subunit E" evidence="1">
    <location>
        <begin position="21"/>
        <end position="136"/>
    </location>
</feature>
<evidence type="ECO:0000259" key="1">
    <source>
        <dbReference type="Pfam" id="PF02663"/>
    </source>
</evidence>
<dbReference type="EMBL" id="JXMW01000030">
    <property type="protein sequence ID" value="OQD58028.1"/>
    <property type="molecule type" value="Genomic_DNA"/>
</dbReference>
<dbReference type="InterPro" id="IPR003814">
    <property type="entry name" value="FmdEsu_dom"/>
</dbReference>
<evidence type="ECO:0000313" key="2">
    <source>
        <dbReference type="EMBL" id="OQD58028.1"/>
    </source>
</evidence>
<keyword evidence="3" id="KW-1185">Reference proteome</keyword>
<sequence>MSKLSETELFDEQLEKAKNLHGEVCGGIVSGTKMAIHAMKELNMDFNQKKNKDLIVFLEIDRCMADAIQAVTGCSLGKRTLKLKNYGKFAATFYKISTGEAIRIASNKNEKSEYPEETIEEKIKRVKNTPSEELFNIQKVKIRIDENELPGRPRDEKFCSICSEQIMDSKQNLVSGKPVCKSCHEGSYYEII</sequence>
<dbReference type="Gene3D" id="3.30.1330.130">
    <property type="match status" value="1"/>
</dbReference>
<name>A0A1V6N016_METAZ</name>
<dbReference type="SUPFAM" id="SSF143555">
    <property type="entry name" value="FwdE-like"/>
    <property type="match status" value="1"/>
</dbReference>